<protein>
    <submittedName>
        <fullName evidence="1">Delta-aminolevulinic acid dehydratase</fullName>
    </submittedName>
</protein>
<proteinExistence type="predicted"/>
<dbReference type="EMBL" id="BROD01000001">
    <property type="protein sequence ID" value="GKX67987.1"/>
    <property type="molecule type" value="Genomic_DNA"/>
</dbReference>
<keyword evidence="2" id="KW-1185">Reference proteome</keyword>
<gene>
    <name evidence="1" type="primary">hemB</name>
    <name evidence="1" type="ORF">rsdtw13_32450</name>
</gene>
<reference evidence="1" key="1">
    <citation type="journal article" date="2025" name="Int. J. Syst. Evol. Microbiol.">
        <title>Inconstantimicrobium mannanitabidum sp. nov., a novel member of the family Clostridiaceae isolated from anoxic soil under the treatment of reductive soil disinfestation.</title>
        <authorList>
            <person name="Ueki A."/>
            <person name="Tonouchi A."/>
            <person name="Honma S."/>
            <person name="Kaku N."/>
            <person name="Ueki K."/>
        </authorList>
    </citation>
    <scope>NUCLEOTIDE SEQUENCE</scope>
    <source>
        <strain evidence="1">TW13</strain>
    </source>
</reference>
<name>A0ACB5RG11_9CLOT</name>
<evidence type="ECO:0000313" key="2">
    <source>
        <dbReference type="Proteomes" id="UP001058074"/>
    </source>
</evidence>
<sequence>MLYKRHRRLRKNTAIRELVRETTISSKDFIYPIFVIEGENIKKEIPTIPGNYHVSVDRLHEILEEVIDCGVNGVMFFGLPEHKDECGSSAFDKDGIIQKAVRKAKELYPELWVITDVCMCEYTDHGHCGILHGHEVDNDKTLEFLGKIALSHVEAGADMVAPSDMMDGRVAYIRDVLDSNGFKDVSIMAYSAKYSSAFYGPFREAANSAPKFGDRKSYQMDPANINEAMREIESDIEEGADIIMVKPALSYLDVVRWARDRYDYPVAAYSVSGEFAMVKAAASFGFINEKAIALEMLLSMKRAGADIIITYYALEASRWLREDLNINHK</sequence>
<dbReference type="Proteomes" id="UP001058074">
    <property type="component" value="Unassembled WGS sequence"/>
</dbReference>
<comment type="caution">
    <text evidence="1">The sequence shown here is derived from an EMBL/GenBank/DDBJ whole genome shotgun (WGS) entry which is preliminary data.</text>
</comment>
<accession>A0ACB5RG11</accession>
<organism evidence="1 2">
    <name type="scientific">Inconstantimicrobium mannanitabidum</name>
    <dbReference type="NCBI Taxonomy" id="1604901"/>
    <lineage>
        <taxon>Bacteria</taxon>
        <taxon>Bacillati</taxon>
        <taxon>Bacillota</taxon>
        <taxon>Clostridia</taxon>
        <taxon>Eubacteriales</taxon>
        <taxon>Clostridiaceae</taxon>
        <taxon>Inconstantimicrobium</taxon>
    </lineage>
</organism>
<evidence type="ECO:0000313" key="1">
    <source>
        <dbReference type="EMBL" id="GKX67987.1"/>
    </source>
</evidence>